<dbReference type="GO" id="GO:0046983">
    <property type="term" value="F:protein dimerization activity"/>
    <property type="evidence" value="ECO:0007669"/>
    <property type="project" value="InterPro"/>
</dbReference>
<gene>
    <name evidence="2" type="ORF">OVN521_LOCUS13092</name>
    <name evidence="3" type="ORF">UXM345_LOCUS19606</name>
</gene>
<comment type="caution">
    <text evidence="3">The sequence shown here is derived from an EMBL/GenBank/DDBJ whole genome shotgun (WGS) entry which is preliminary data.</text>
</comment>
<evidence type="ECO:0000313" key="4">
    <source>
        <dbReference type="Proteomes" id="UP000663842"/>
    </source>
</evidence>
<organism evidence="3 4">
    <name type="scientific">Rotaria magnacalcarata</name>
    <dbReference type="NCBI Taxonomy" id="392030"/>
    <lineage>
        <taxon>Eukaryota</taxon>
        <taxon>Metazoa</taxon>
        <taxon>Spiralia</taxon>
        <taxon>Gnathifera</taxon>
        <taxon>Rotifera</taxon>
        <taxon>Eurotatoria</taxon>
        <taxon>Bdelloidea</taxon>
        <taxon>Philodinida</taxon>
        <taxon>Philodinidae</taxon>
        <taxon>Rotaria</taxon>
    </lineage>
</organism>
<dbReference type="SUPFAM" id="SSF53098">
    <property type="entry name" value="Ribonuclease H-like"/>
    <property type="match status" value="1"/>
</dbReference>
<proteinExistence type="predicted"/>
<dbReference type="Pfam" id="PF05699">
    <property type="entry name" value="Dimer_Tnp_hAT"/>
    <property type="match status" value="1"/>
</dbReference>
<keyword evidence="5" id="KW-1185">Reference proteome</keyword>
<dbReference type="InterPro" id="IPR012337">
    <property type="entry name" value="RNaseH-like_sf"/>
</dbReference>
<dbReference type="PANTHER" id="PTHR47611:SF1">
    <property type="entry name" value="CCHC-TYPE DOMAIN-CONTAINING PROTEIN"/>
    <property type="match status" value="1"/>
</dbReference>
<protein>
    <recommendedName>
        <fullName evidence="1">HAT C-terminal dimerisation domain-containing protein</fullName>
    </recommendedName>
</protein>
<dbReference type="Proteomes" id="UP000663842">
    <property type="component" value="Unassembled WGS sequence"/>
</dbReference>
<name>A0A819SVX7_9BILA</name>
<dbReference type="AlphaFoldDB" id="A0A819SVX7"/>
<dbReference type="InterPro" id="IPR008906">
    <property type="entry name" value="HATC_C_dom"/>
</dbReference>
<evidence type="ECO:0000313" key="3">
    <source>
        <dbReference type="EMBL" id="CAF4057273.1"/>
    </source>
</evidence>
<dbReference type="Proteomes" id="UP000663866">
    <property type="component" value="Unassembled WGS sequence"/>
</dbReference>
<dbReference type="EMBL" id="CAJOBF010002810">
    <property type="protein sequence ID" value="CAF4057273.1"/>
    <property type="molecule type" value="Genomic_DNA"/>
</dbReference>
<feature type="domain" description="HAT C-terminal dimerisation" evidence="1">
    <location>
        <begin position="171"/>
        <end position="239"/>
    </location>
</feature>
<sequence length="297" mass="34852">MECCQELLQEGEEDPVNFIHRIVAGDDIWVYRHDPLIELESKARYRQGEQTPTLPRRERIKWFRERILGLLNDMVVLDIRHYCSTMLHPKYRSLKCCTNEERLRCQQYIREQLKIIGGIATTATVVQEVEPPPKKFKVADDLFSRFEDDNSYGMEENEDQATGYETMEIDKSLLTNNPLDFWKIHSKTFPSLSKLARRVHSIPATSTEVERQFSSAGLIINQCRTNINPEQVGNILLIRSLNRVNVSQRNHKADYMYQQQLKSKDDRIKQLETGKRVLLKELVEMRHQHRTVIPAKN</sequence>
<reference evidence="3" key="1">
    <citation type="submission" date="2021-02" db="EMBL/GenBank/DDBJ databases">
        <authorList>
            <person name="Nowell W R."/>
        </authorList>
    </citation>
    <scope>NUCLEOTIDE SEQUENCE</scope>
</reference>
<accession>A0A819SVX7</accession>
<evidence type="ECO:0000259" key="1">
    <source>
        <dbReference type="Pfam" id="PF05699"/>
    </source>
</evidence>
<dbReference type="EMBL" id="CAJOBG010001886">
    <property type="protein sequence ID" value="CAF3966059.1"/>
    <property type="molecule type" value="Genomic_DNA"/>
</dbReference>
<evidence type="ECO:0000313" key="2">
    <source>
        <dbReference type="EMBL" id="CAF3966059.1"/>
    </source>
</evidence>
<evidence type="ECO:0000313" key="5">
    <source>
        <dbReference type="Proteomes" id="UP000663866"/>
    </source>
</evidence>
<dbReference type="PANTHER" id="PTHR47611">
    <property type="entry name" value="HAT DIMERISATION DOMAIN, C-TERMINAL"/>
    <property type="match status" value="1"/>
</dbReference>